<sequence>MERRYEPPMEDEREVLGKGTVSLSTATVPQPLLGSYLPVNPVQRYTFKKWAPDDWNRNIETKRFQSNRDRDASRVLRSEAKELIASSTTKSNRTQTEVTERLGERVQSISYWKFELERGIQDMTSEIDLMVDEIRRVENAIQATESPMLIARDCLANRQRRIDSDLVQDDAEKALLKELEIITDVRDTLKRTLENARDQQSTNRDCKHQLEMDWSDKFSANHLDSKSVSLKNSRGNIVYKAGSAIYKEVESHPENWLEFSQANLRRSEQEREASMRLRGSMAATLSRTSQDMREQADRVEGALNRRVAETEEAARHLETELKETVEEITGLEATIDQLKEAHWEKQKPLKVAQTRLSNRHLRPNVELCRDDPAHGLIEEVDELEKDLRRLELTTDHAEDRLRDLQHTRLSLEKELDIKRNSLIIDRDRCLKVRGMFPSTNLLSGYRNTTAL</sequence>
<comment type="similarity">
    <text evidence="1 4">Belongs to the tektin family.</text>
</comment>
<dbReference type="OMA" id="HYCAESI"/>
<dbReference type="PANTHER" id="PTHR19960">
    <property type="entry name" value="TEKTIN"/>
    <property type="match status" value="1"/>
</dbReference>
<gene>
    <name evidence="6" type="ORF">TCAL_03037</name>
</gene>
<dbReference type="AlphaFoldDB" id="A0A553NSF8"/>
<dbReference type="GO" id="GO:0005634">
    <property type="term" value="C:nucleus"/>
    <property type="evidence" value="ECO:0007669"/>
    <property type="project" value="TreeGrafter"/>
</dbReference>
<dbReference type="Pfam" id="PF03148">
    <property type="entry name" value="Tektin"/>
    <property type="match status" value="1"/>
</dbReference>
<keyword evidence="2" id="KW-0963">Cytoplasm</keyword>
<dbReference type="OrthoDB" id="5788000at2759"/>
<feature type="coiled-coil region" evidence="5">
    <location>
        <begin position="300"/>
        <end position="341"/>
    </location>
</feature>
<reference evidence="6 7" key="1">
    <citation type="journal article" date="2018" name="Nat. Ecol. Evol.">
        <title>Genomic signatures of mitonuclear coevolution across populations of Tigriopus californicus.</title>
        <authorList>
            <person name="Barreto F.S."/>
            <person name="Watson E.T."/>
            <person name="Lima T.G."/>
            <person name="Willett C.S."/>
            <person name="Edmands S."/>
            <person name="Li W."/>
            <person name="Burton R.S."/>
        </authorList>
    </citation>
    <scope>NUCLEOTIDE SEQUENCE [LARGE SCALE GENOMIC DNA]</scope>
    <source>
        <strain evidence="6 7">San Diego</strain>
    </source>
</reference>
<accession>A0A553NSF8</accession>
<comment type="caution">
    <text evidence="6">The sequence shown here is derived from an EMBL/GenBank/DDBJ whole genome shotgun (WGS) entry which is preliminary data.</text>
</comment>
<proteinExistence type="inferred from homology"/>
<dbReference type="GO" id="GO:0060271">
    <property type="term" value="P:cilium assembly"/>
    <property type="evidence" value="ECO:0007669"/>
    <property type="project" value="UniProtKB-UniRule"/>
</dbReference>
<evidence type="ECO:0000256" key="4">
    <source>
        <dbReference type="RuleBase" id="RU367040"/>
    </source>
</evidence>
<comment type="subcellular location">
    <subcellularLocation>
        <location evidence="4">Cytoplasm</location>
        <location evidence="4">Cytoskeleton</location>
        <location evidence="4">Cilium axoneme</location>
    </subcellularLocation>
</comment>
<evidence type="ECO:0000256" key="1">
    <source>
        <dbReference type="ARBA" id="ARBA00007209"/>
    </source>
</evidence>
<keyword evidence="3 5" id="KW-0175">Coiled coil</keyword>
<organism evidence="6 7">
    <name type="scientific">Tigriopus californicus</name>
    <name type="common">Marine copepod</name>
    <dbReference type="NCBI Taxonomy" id="6832"/>
    <lineage>
        <taxon>Eukaryota</taxon>
        <taxon>Metazoa</taxon>
        <taxon>Ecdysozoa</taxon>
        <taxon>Arthropoda</taxon>
        <taxon>Crustacea</taxon>
        <taxon>Multicrustacea</taxon>
        <taxon>Hexanauplia</taxon>
        <taxon>Copepoda</taxon>
        <taxon>Harpacticoida</taxon>
        <taxon>Harpacticidae</taxon>
        <taxon>Tigriopus</taxon>
    </lineage>
</organism>
<keyword evidence="7" id="KW-1185">Reference proteome</keyword>
<feature type="coiled-coil region" evidence="5">
    <location>
        <begin position="373"/>
        <end position="421"/>
    </location>
</feature>
<name>A0A553NSF8_TIGCA</name>
<evidence type="ECO:0000256" key="5">
    <source>
        <dbReference type="SAM" id="Coils"/>
    </source>
</evidence>
<dbReference type="PANTHER" id="PTHR19960:SF12">
    <property type="entry name" value="TEKTIN-4"/>
    <property type="match status" value="1"/>
</dbReference>
<dbReference type="Proteomes" id="UP000318571">
    <property type="component" value="Chromosome 1"/>
</dbReference>
<keyword evidence="4" id="KW-0282">Flagellum</keyword>
<dbReference type="GO" id="GO:0005930">
    <property type="term" value="C:axoneme"/>
    <property type="evidence" value="ECO:0007669"/>
    <property type="project" value="UniProtKB-SubCell"/>
</dbReference>
<dbReference type="PRINTS" id="PR00511">
    <property type="entry name" value="TEKTIN"/>
</dbReference>
<dbReference type="InterPro" id="IPR048256">
    <property type="entry name" value="Tektin-like"/>
</dbReference>
<dbReference type="InterPro" id="IPR000435">
    <property type="entry name" value="Tektins"/>
</dbReference>
<dbReference type="EMBL" id="VCGU01000010">
    <property type="protein sequence ID" value="TRY68372.1"/>
    <property type="molecule type" value="Genomic_DNA"/>
</dbReference>
<evidence type="ECO:0000256" key="3">
    <source>
        <dbReference type="ARBA" id="ARBA00023054"/>
    </source>
</evidence>
<evidence type="ECO:0000313" key="6">
    <source>
        <dbReference type="EMBL" id="TRY68372.1"/>
    </source>
</evidence>
<dbReference type="GO" id="GO:0060294">
    <property type="term" value="P:cilium movement involved in cell motility"/>
    <property type="evidence" value="ECO:0007669"/>
    <property type="project" value="UniProtKB-UniRule"/>
</dbReference>
<evidence type="ECO:0000256" key="2">
    <source>
        <dbReference type="ARBA" id="ARBA00022490"/>
    </source>
</evidence>
<keyword evidence="4" id="KW-0966">Cell projection</keyword>
<protein>
    <recommendedName>
        <fullName evidence="4">Tektin</fullName>
    </recommendedName>
</protein>
<dbReference type="STRING" id="6832.A0A553NSF8"/>
<evidence type="ECO:0000313" key="7">
    <source>
        <dbReference type="Proteomes" id="UP000318571"/>
    </source>
</evidence>
<keyword evidence="4" id="KW-0969">Cilium</keyword>
<dbReference type="GO" id="GO:0015630">
    <property type="term" value="C:microtubule cytoskeleton"/>
    <property type="evidence" value="ECO:0007669"/>
    <property type="project" value="UniProtKB-UniRule"/>
</dbReference>